<name>A0A7Z0TNM1_9BRAD</name>
<gene>
    <name evidence="3" type="ORF">G6321_00038330</name>
    <name evidence="2" type="ORF">G6321_29995</name>
</gene>
<reference evidence="2" key="2">
    <citation type="submission" date="2020-06" db="EMBL/GenBank/DDBJ databases">
        <title>Whole Genome Sequence of Bradyrhizobium sp. Strain 323S2.</title>
        <authorList>
            <person name="Bromfield E.S.P."/>
        </authorList>
    </citation>
    <scope>NUCLEOTIDE SEQUENCE [LARGE SCALE GENOMIC DNA]</scope>
    <source>
        <strain evidence="2">323S2</strain>
    </source>
</reference>
<accession>A0A7Z0TNM1</accession>
<proteinExistence type="predicted"/>
<feature type="region of interest" description="Disordered" evidence="1">
    <location>
        <begin position="194"/>
        <end position="223"/>
    </location>
</feature>
<dbReference type="EMBL" id="JACBFH010000001">
    <property type="protein sequence ID" value="NYY92463.1"/>
    <property type="molecule type" value="Genomic_DNA"/>
</dbReference>
<protein>
    <submittedName>
        <fullName evidence="2">Uncharacterized protein</fullName>
    </submittedName>
</protein>
<dbReference type="AlphaFoldDB" id="A0A7Z0TNM1"/>
<evidence type="ECO:0000313" key="3">
    <source>
        <dbReference type="EMBL" id="UGX91569.1"/>
    </source>
</evidence>
<reference evidence="3 4" key="1">
    <citation type="journal article" date="2017" name="Syst. Appl. Microbiol.">
        <title>Soybeans inoculated with root zone soils of Canadian native legumes harbour diverse and novel Bradyrhizobium spp. that possess agricultural potential.</title>
        <authorList>
            <person name="Bromfield E.S.P."/>
            <person name="Cloutier S."/>
            <person name="Tambong J.T."/>
            <person name="Tran Thi T.V."/>
        </authorList>
    </citation>
    <scope>NUCLEOTIDE SEQUENCE [LARGE SCALE GENOMIC DNA]</scope>
    <source>
        <strain evidence="3 4">323S2</strain>
    </source>
</reference>
<reference evidence="3 4" key="3">
    <citation type="journal article" date="2022" name="Int. J. Syst. Evol. Microbiol.">
        <title>Strains of Bradyrhizobium barranii sp. nov. associated with legumes native to Canada are symbionts of soybeans and belong to different subspecies (subsp. barranii subsp. nov. and subsp. apii subsp. nov.) and symbiovars (sv. glycinearum and sv. septentrionale).</title>
        <authorList>
            <person name="Bromfield E.S.P."/>
            <person name="Cloutier S."/>
            <person name="Wasai-Hara S."/>
            <person name="Minamisawa K."/>
        </authorList>
    </citation>
    <scope>NUCLEOTIDE SEQUENCE [LARGE SCALE GENOMIC DNA]</scope>
    <source>
        <strain evidence="3 4">323S2</strain>
    </source>
</reference>
<dbReference type="Proteomes" id="UP000564836">
    <property type="component" value="Chromosome"/>
</dbReference>
<evidence type="ECO:0000256" key="1">
    <source>
        <dbReference type="SAM" id="MobiDB-lite"/>
    </source>
</evidence>
<feature type="region of interest" description="Disordered" evidence="1">
    <location>
        <begin position="1"/>
        <end position="25"/>
    </location>
</feature>
<evidence type="ECO:0000313" key="4">
    <source>
        <dbReference type="Proteomes" id="UP000564836"/>
    </source>
</evidence>
<feature type="compositionally biased region" description="Basic and acidic residues" evidence="1">
    <location>
        <begin position="206"/>
        <end position="215"/>
    </location>
</feature>
<dbReference type="RefSeq" id="WP_166350631.1">
    <property type="nucleotide sequence ID" value="NZ_CP088280.1"/>
</dbReference>
<evidence type="ECO:0000313" key="2">
    <source>
        <dbReference type="EMBL" id="NYY92463.1"/>
    </source>
</evidence>
<organism evidence="2">
    <name type="scientific">Bradyrhizobium barranii subsp. barranii</name>
    <dbReference type="NCBI Taxonomy" id="2823807"/>
    <lineage>
        <taxon>Bacteria</taxon>
        <taxon>Pseudomonadati</taxon>
        <taxon>Pseudomonadota</taxon>
        <taxon>Alphaproteobacteria</taxon>
        <taxon>Hyphomicrobiales</taxon>
        <taxon>Nitrobacteraceae</taxon>
        <taxon>Bradyrhizobium</taxon>
        <taxon>Bradyrhizobium barranii</taxon>
    </lineage>
</organism>
<dbReference type="EMBL" id="CP088280">
    <property type="protein sequence ID" value="UGX91569.1"/>
    <property type="molecule type" value="Genomic_DNA"/>
</dbReference>
<sequence length="223" mass="23668">MTTSPDRHTTPPVAATDRSDPAASPRVKLYRRRIAIDHPDPKTGERLLADALGAVDRDALQGILKQLVKASVIAQKPDEANLAFMISMMKSIAPRDSIEAMLAAQMVSIHVLAMRCAHRLAFADDIPRQDSASRALAKLARIFPAQVEALNRYRNNGERAITVESLTVQDGAGATASHAVQHVGMIVTEQGVADSPMGAGSISPHEAGEGEHELVDAAQGASA</sequence>